<name>A0A9D4GXE0_DREPO</name>
<proteinExistence type="predicted"/>
<accession>A0A9D4GXE0</accession>
<sequence>MFSKDKIEVEAVMGAAVNPTFLKYHWTVSEYRSLNSTLNTWDILPQSPSSTTG</sequence>
<organism evidence="1 2">
    <name type="scientific">Dreissena polymorpha</name>
    <name type="common">Zebra mussel</name>
    <name type="synonym">Mytilus polymorpha</name>
    <dbReference type="NCBI Taxonomy" id="45954"/>
    <lineage>
        <taxon>Eukaryota</taxon>
        <taxon>Metazoa</taxon>
        <taxon>Spiralia</taxon>
        <taxon>Lophotrochozoa</taxon>
        <taxon>Mollusca</taxon>
        <taxon>Bivalvia</taxon>
        <taxon>Autobranchia</taxon>
        <taxon>Heteroconchia</taxon>
        <taxon>Euheterodonta</taxon>
        <taxon>Imparidentia</taxon>
        <taxon>Neoheterodontei</taxon>
        <taxon>Myida</taxon>
        <taxon>Dreissenoidea</taxon>
        <taxon>Dreissenidae</taxon>
        <taxon>Dreissena</taxon>
    </lineage>
</organism>
<protein>
    <submittedName>
        <fullName evidence="1">Uncharacterized protein</fullName>
    </submittedName>
</protein>
<dbReference type="EMBL" id="JAIWYP010000005">
    <property type="protein sequence ID" value="KAH3823410.1"/>
    <property type="molecule type" value="Genomic_DNA"/>
</dbReference>
<keyword evidence="2" id="KW-1185">Reference proteome</keyword>
<gene>
    <name evidence="1" type="ORF">DPMN_125209</name>
</gene>
<dbReference type="AlphaFoldDB" id="A0A9D4GXE0"/>
<reference evidence="1" key="1">
    <citation type="journal article" date="2019" name="bioRxiv">
        <title>The Genome of the Zebra Mussel, Dreissena polymorpha: A Resource for Invasive Species Research.</title>
        <authorList>
            <person name="McCartney M.A."/>
            <person name="Auch B."/>
            <person name="Kono T."/>
            <person name="Mallez S."/>
            <person name="Zhang Y."/>
            <person name="Obille A."/>
            <person name="Becker A."/>
            <person name="Abrahante J.E."/>
            <person name="Garbe J."/>
            <person name="Badalamenti J.P."/>
            <person name="Herman A."/>
            <person name="Mangelson H."/>
            <person name="Liachko I."/>
            <person name="Sullivan S."/>
            <person name="Sone E.D."/>
            <person name="Koren S."/>
            <person name="Silverstein K.A.T."/>
            <person name="Beckman K.B."/>
            <person name="Gohl D.M."/>
        </authorList>
    </citation>
    <scope>NUCLEOTIDE SEQUENCE</scope>
    <source>
        <strain evidence="1">Duluth1</strain>
        <tissue evidence="1">Whole animal</tissue>
    </source>
</reference>
<evidence type="ECO:0000313" key="1">
    <source>
        <dbReference type="EMBL" id="KAH3823410.1"/>
    </source>
</evidence>
<dbReference type="Proteomes" id="UP000828390">
    <property type="component" value="Unassembled WGS sequence"/>
</dbReference>
<evidence type="ECO:0000313" key="2">
    <source>
        <dbReference type="Proteomes" id="UP000828390"/>
    </source>
</evidence>
<reference evidence="1" key="2">
    <citation type="submission" date="2020-11" db="EMBL/GenBank/DDBJ databases">
        <authorList>
            <person name="McCartney M.A."/>
            <person name="Auch B."/>
            <person name="Kono T."/>
            <person name="Mallez S."/>
            <person name="Becker A."/>
            <person name="Gohl D.M."/>
            <person name="Silverstein K.A.T."/>
            <person name="Koren S."/>
            <person name="Bechman K.B."/>
            <person name="Herman A."/>
            <person name="Abrahante J.E."/>
            <person name="Garbe J."/>
        </authorList>
    </citation>
    <scope>NUCLEOTIDE SEQUENCE</scope>
    <source>
        <strain evidence="1">Duluth1</strain>
        <tissue evidence="1">Whole animal</tissue>
    </source>
</reference>
<comment type="caution">
    <text evidence="1">The sequence shown here is derived from an EMBL/GenBank/DDBJ whole genome shotgun (WGS) entry which is preliminary data.</text>
</comment>